<organism evidence="1">
    <name type="scientific">Anguilla anguilla</name>
    <name type="common">European freshwater eel</name>
    <name type="synonym">Muraena anguilla</name>
    <dbReference type="NCBI Taxonomy" id="7936"/>
    <lineage>
        <taxon>Eukaryota</taxon>
        <taxon>Metazoa</taxon>
        <taxon>Chordata</taxon>
        <taxon>Craniata</taxon>
        <taxon>Vertebrata</taxon>
        <taxon>Euteleostomi</taxon>
        <taxon>Actinopterygii</taxon>
        <taxon>Neopterygii</taxon>
        <taxon>Teleostei</taxon>
        <taxon>Anguilliformes</taxon>
        <taxon>Anguillidae</taxon>
        <taxon>Anguilla</taxon>
    </lineage>
</organism>
<reference evidence="1" key="2">
    <citation type="journal article" date="2015" name="Fish Shellfish Immunol.">
        <title>Early steps in the European eel (Anguilla anguilla)-Vibrio vulnificus interaction in the gills: Role of the RtxA13 toxin.</title>
        <authorList>
            <person name="Callol A."/>
            <person name="Pajuelo D."/>
            <person name="Ebbesson L."/>
            <person name="Teles M."/>
            <person name="MacKenzie S."/>
            <person name="Amaro C."/>
        </authorList>
    </citation>
    <scope>NUCLEOTIDE SEQUENCE</scope>
</reference>
<evidence type="ECO:0000313" key="1">
    <source>
        <dbReference type="EMBL" id="JAH65333.1"/>
    </source>
</evidence>
<name>A0A0E9UK53_ANGAN</name>
<dbReference type="EMBL" id="GBXM01043244">
    <property type="protein sequence ID" value="JAH65333.1"/>
    <property type="molecule type" value="Transcribed_RNA"/>
</dbReference>
<proteinExistence type="predicted"/>
<reference evidence="1" key="1">
    <citation type="submission" date="2014-11" db="EMBL/GenBank/DDBJ databases">
        <authorList>
            <person name="Amaro Gonzalez C."/>
        </authorList>
    </citation>
    <scope>NUCLEOTIDE SEQUENCE</scope>
</reference>
<sequence length="21" mass="2352">MLKVAQFALGKECVEVPVMQM</sequence>
<dbReference type="AlphaFoldDB" id="A0A0E9UK53"/>
<protein>
    <submittedName>
        <fullName evidence="1">Uncharacterized protein</fullName>
    </submittedName>
</protein>
<accession>A0A0E9UK53</accession>